<dbReference type="HOGENOM" id="CLU_2767653_0_0_12"/>
<geneLocation type="plasmid" evidence="1">
    <name>unnamed</name>
</geneLocation>
<sequence length="69" mass="7437">MVFLGGMVMMIVMGCNSGGVKGEGIGGGDERGLSGAMMEVGRSAENAFYAFWRSIRRIRKSSKQSNIRC</sequence>
<accession>W5SJ88</accession>
<gene>
    <name evidence="1" type="ORF">BCD_1143</name>
</gene>
<keyword evidence="1" id="KW-0449">Lipoprotein</keyword>
<organism evidence="1">
    <name type="scientific">Borrelia crocidurae DOU</name>
    <dbReference type="NCBI Taxonomy" id="1293575"/>
    <lineage>
        <taxon>Bacteria</taxon>
        <taxon>Pseudomonadati</taxon>
        <taxon>Spirochaetota</taxon>
        <taxon>Spirochaetia</taxon>
        <taxon>Spirochaetales</taxon>
        <taxon>Borreliaceae</taxon>
        <taxon>Borrelia</taxon>
    </lineage>
</organism>
<name>W5SJ88_9SPIR</name>
<proteinExistence type="predicted"/>
<reference evidence="1" key="1">
    <citation type="submission" date="2013-02" db="EMBL/GenBank/DDBJ databases">
        <title>Comparative genomics of Borrelia species.</title>
        <authorList>
            <person name="Schwan T.G."/>
            <person name="Raffel S.J."/>
            <person name="Porcella S.F."/>
        </authorList>
    </citation>
    <scope>NUCLEOTIDE SEQUENCE</scope>
    <source>
        <strain evidence="1">DOU</strain>
        <plasmid evidence="1">unnamed</plasmid>
    </source>
</reference>
<keyword evidence="1" id="KW-0614">Plasmid</keyword>
<protein>
    <submittedName>
        <fullName evidence="1">Variable major outer membrane lipoprotein</fullName>
    </submittedName>
</protein>
<dbReference type="EMBL" id="CP004306">
    <property type="protein sequence ID" value="AHH07209.1"/>
    <property type="molecule type" value="Genomic_DNA"/>
</dbReference>
<dbReference type="AlphaFoldDB" id="W5SJ88"/>
<evidence type="ECO:0000313" key="1">
    <source>
        <dbReference type="EMBL" id="AHH07209.1"/>
    </source>
</evidence>